<proteinExistence type="predicted"/>
<evidence type="ECO:0000259" key="1">
    <source>
        <dbReference type="Pfam" id="PF12937"/>
    </source>
</evidence>
<dbReference type="Proteomes" id="UP000696485">
    <property type="component" value="Unassembled WGS sequence"/>
</dbReference>
<keyword evidence="3" id="KW-1185">Reference proteome</keyword>
<dbReference type="InterPro" id="IPR032675">
    <property type="entry name" value="LRR_dom_sf"/>
</dbReference>
<dbReference type="InterPro" id="IPR001810">
    <property type="entry name" value="F-box_dom"/>
</dbReference>
<dbReference type="SUPFAM" id="SSF81383">
    <property type="entry name" value="F-box domain"/>
    <property type="match status" value="1"/>
</dbReference>
<name>A0A9P5SK23_9FUNG</name>
<dbReference type="Pfam" id="PF12937">
    <property type="entry name" value="F-box-like"/>
    <property type="match status" value="1"/>
</dbReference>
<dbReference type="Gene3D" id="3.80.10.10">
    <property type="entry name" value="Ribonuclease Inhibitor"/>
    <property type="match status" value="1"/>
</dbReference>
<dbReference type="Gene3D" id="1.20.1280.50">
    <property type="match status" value="1"/>
</dbReference>
<dbReference type="SUPFAM" id="SSF52047">
    <property type="entry name" value="RNI-like"/>
    <property type="match status" value="1"/>
</dbReference>
<dbReference type="EMBL" id="JAAAUY010000322">
    <property type="protein sequence ID" value="KAF9331442.1"/>
    <property type="molecule type" value="Genomic_DNA"/>
</dbReference>
<reference evidence="2" key="1">
    <citation type="journal article" date="2020" name="Fungal Divers.">
        <title>Resolving the Mortierellaceae phylogeny through synthesis of multi-gene phylogenetics and phylogenomics.</title>
        <authorList>
            <person name="Vandepol N."/>
            <person name="Liber J."/>
            <person name="Desiro A."/>
            <person name="Na H."/>
            <person name="Kennedy M."/>
            <person name="Barry K."/>
            <person name="Grigoriev I.V."/>
            <person name="Miller A.N."/>
            <person name="O'Donnell K."/>
            <person name="Stajich J.E."/>
            <person name="Bonito G."/>
        </authorList>
    </citation>
    <scope>NUCLEOTIDE SEQUENCE</scope>
    <source>
        <strain evidence="2">NVP1</strain>
    </source>
</reference>
<gene>
    <name evidence="2" type="ORF">BG006_005701</name>
</gene>
<protein>
    <recommendedName>
        <fullName evidence="1">F-box domain-containing protein</fullName>
    </recommendedName>
</protein>
<dbReference type="PANTHER" id="PTHR16134">
    <property type="entry name" value="F-BOX/TPR REPEAT PROTEIN POF3"/>
    <property type="match status" value="1"/>
</dbReference>
<feature type="domain" description="F-box" evidence="1">
    <location>
        <begin position="18"/>
        <end position="52"/>
    </location>
</feature>
<dbReference type="AlphaFoldDB" id="A0A9P5SK23"/>
<sequence>MTTPSPTTVFDIPLIQDRITHHLAVRDLCNCTRVSRSWNKTFKPYLWRVINIRRRSNLDKFNSRETQAQLRQNTCHVQEVNSNFAEIWSYFRTCPLPNLTIIRSQCFKIWQANRAPNKYLHRIIALMDTSPNLHTLELQYFNYKAIEDSIFQAIQRHNSLRHIRILRIDNVGFSKLEQVLWAMYRLESATLAISGCNDGAGWQPRLTGRERVSELTNTPNPVCTLRALDWSAGELFNNSPQMFLQFLKSCPNLERLAPPLFHPENTYDQLGGIIASHLRHLQELDMHKVEMSGSVMARTIRACRGLRTFVSARQQRDMAVVVDALLRHRETLEVLDLVNSNMSGSCLHTLLCACPNLQKVLAMATKRDKIYESIGDPVLAGKEMEEASEGSAWVCTNIKSLAVRYEHGPDSGQRLGFDNGALGVGDEKRSTTILPGVLVRELSRLVQLEELRLGRVTFRVPHTSYGSLSMTTWTEHRNPGQWPTLKEGHRTVAAMLYALSGLKKLHTLELRNLKEFVGEHVLEEVSKQWKGVKIQKS</sequence>
<dbReference type="PANTHER" id="PTHR16134:SF119">
    <property type="entry name" value="AT02038P-RELATED"/>
    <property type="match status" value="1"/>
</dbReference>
<evidence type="ECO:0000313" key="2">
    <source>
        <dbReference type="EMBL" id="KAF9331442.1"/>
    </source>
</evidence>
<dbReference type="InterPro" id="IPR036047">
    <property type="entry name" value="F-box-like_dom_sf"/>
</dbReference>
<comment type="caution">
    <text evidence="2">The sequence shown here is derived from an EMBL/GenBank/DDBJ whole genome shotgun (WGS) entry which is preliminary data.</text>
</comment>
<evidence type="ECO:0000313" key="3">
    <source>
        <dbReference type="Proteomes" id="UP000696485"/>
    </source>
</evidence>
<organism evidence="2 3">
    <name type="scientific">Podila minutissima</name>
    <dbReference type="NCBI Taxonomy" id="64525"/>
    <lineage>
        <taxon>Eukaryota</taxon>
        <taxon>Fungi</taxon>
        <taxon>Fungi incertae sedis</taxon>
        <taxon>Mucoromycota</taxon>
        <taxon>Mortierellomycotina</taxon>
        <taxon>Mortierellomycetes</taxon>
        <taxon>Mortierellales</taxon>
        <taxon>Mortierellaceae</taxon>
        <taxon>Podila</taxon>
    </lineage>
</organism>
<accession>A0A9P5SK23</accession>